<evidence type="ECO:0000256" key="1">
    <source>
        <dbReference type="SAM" id="Coils"/>
    </source>
</evidence>
<evidence type="ECO:0000313" key="2">
    <source>
        <dbReference type="EMBL" id="GMM59629.1"/>
    </source>
</evidence>
<sequence length="521" mass="56305">MVLWHLRNTTALLTAAAMVVPTVGMARPVHHAARNSHEAELEARLQKLEDEVSELRGALKAARAEQASASPTGAQAPVVAPVSSAQFAAVQQDAAAARAEAVAATRMAEEATQRSAETQKKFDTLAEAAPKQGFRSGNSNVILSGYIKLQASTARYNGGDVPTNTLGRDLYLPQSVPLYNPAAPASPTRVTDFSAKQTRFWVDANTKLGRHALKAYIEFDFQAAPGTPMALGQGTQRTTNAYDLAMRRAFIQFDRWTLGQDLTNFENVATLPESTDYVGGVDGLIFVRQPLIKYALPVFKNTKLYLAVENPETASATVGNAGLIENGQDHAPDATARLEYTSSFGFLDLATIWRQLRVDNALGGAHHIYDSRLGWGVSAQGKIFLGASHLSDIRFQATYGEGIGRYMGLNFSPDAVLKADGDLGAVRNIGLYGAAHIGFDKQWRINLIGSWQKVNYAGDIDHSALGVGTFNRSAWSAAANLFYSPVSNVDLGVEYRHGNREIVNGLNGHVDKLDFAAKYSF</sequence>
<gene>
    <name evidence="2" type="ORF">NUTIK01_04060</name>
</gene>
<comment type="caution">
    <text evidence="2">The sequence shown here is derived from an EMBL/GenBank/DDBJ whole genome shotgun (WGS) entry which is preliminary data.</text>
</comment>
<dbReference type="EMBL" id="BTFW01000001">
    <property type="protein sequence ID" value="GMM59629.1"/>
    <property type="molecule type" value="Genomic_DNA"/>
</dbReference>
<feature type="coiled-coil region" evidence="1">
    <location>
        <begin position="31"/>
        <end position="65"/>
    </location>
</feature>
<dbReference type="Proteomes" id="UP001187221">
    <property type="component" value="Unassembled WGS sequence"/>
</dbReference>
<keyword evidence="3" id="KW-1185">Reference proteome</keyword>
<dbReference type="RefSeq" id="WP_317973481.1">
    <property type="nucleotide sequence ID" value="NZ_BTFW01000001.1"/>
</dbReference>
<evidence type="ECO:0000313" key="3">
    <source>
        <dbReference type="Proteomes" id="UP001187221"/>
    </source>
</evidence>
<name>A0ABQ6P505_9SPHN</name>
<organism evidence="2 3">
    <name type="scientific">Novosphingobium pituita</name>
    <dbReference type="NCBI Taxonomy" id="3056842"/>
    <lineage>
        <taxon>Bacteria</taxon>
        <taxon>Pseudomonadati</taxon>
        <taxon>Pseudomonadota</taxon>
        <taxon>Alphaproteobacteria</taxon>
        <taxon>Sphingomonadales</taxon>
        <taxon>Sphingomonadaceae</taxon>
        <taxon>Novosphingobium</taxon>
    </lineage>
</organism>
<reference evidence="2 3" key="1">
    <citation type="submission" date="2023-06" db="EMBL/GenBank/DDBJ databases">
        <title>Draft genome sequence of Novosphingobium sp. strain IK01.</title>
        <authorList>
            <person name="Hatamoto M."/>
            <person name="Ikarashi T."/>
            <person name="Yamaguchi T."/>
        </authorList>
    </citation>
    <scope>NUCLEOTIDE SEQUENCE [LARGE SCALE GENOMIC DNA]</scope>
    <source>
        <strain evidence="2 3">IK01</strain>
    </source>
</reference>
<dbReference type="Pfam" id="PF19577">
    <property type="entry name" value="DcaP"/>
    <property type="match status" value="1"/>
</dbReference>
<dbReference type="CDD" id="cd14686">
    <property type="entry name" value="bZIP"/>
    <property type="match status" value="1"/>
</dbReference>
<protein>
    <submittedName>
        <fullName evidence="2">DcaP family trimeric outer membrane transporter</fullName>
    </submittedName>
</protein>
<dbReference type="InterPro" id="IPR045748">
    <property type="entry name" value="DcaP"/>
</dbReference>
<accession>A0ABQ6P505</accession>
<keyword evidence="1" id="KW-0175">Coiled coil</keyword>
<proteinExistence type="predicted"/>
<dbReference type="SUPFAM" id="SSF56935">
    <property type="entry name" value="Porins"/>
    <property type="match status" value="1"/>
</dbReference>